<keyword evidence="3" id="KW-1185">Reference proteome</keyword>
<proteinExistence type="predicted"/>
<accession>A0A8R7QAZ9</accession>
<evidence type="ECO:0000313" key="3">
    <source>
        <dbReference type="Proteomes" id="UP000015106"/>
    </source>
</evidence>
<sequence>MPPSVVTAPPDVGDPPHRTTPDLVQGMCTTLEDLRDAVGAGKDERLKANLKLIRLGATSDQ</sequence>
<protein>
    <submittedName>
        <fullName evidence="2">Uncharacterized protein</fullName>
    </submittedName>
</protein>
<evidence type="ECO:0000313" key="2">
    <source>
        <dbReference type="EnsemblPlants" id="TuG1812G0500000479.01.T01"/>
    </source>
</evidence>
<dbReference type="Gramene" id="TuG1812G0500000479.01.T01">
    <property type="protein sequence ID" value="TuG1812G0500000479.01.T01"/>
    <property type="gene ID" value="TuG1812G0500000479.01"/>
</dbReference>
<reference evidence="3" key="1">
    <citation type="journal article" date="2013" name="Nature">
        <title>Draft genome of the wheat A-genome progenitor Triticum urartu.</title>
        <authorList>
            <person name="Ling H.Q."/>
            <person name="Zhao S."/>
            <person name="Liu D."/>
            <person name="Wang J."/>
            <person name="Sun H."/>
            <person name="Zhang C."/>
            <person name="Fan H."/>
            <person name="Li D."/>
            <person name="Dong L."/>
            <person name="Tao Y."/>
            <person name="Gao C."/>
            <person name="Wu H."/>
            <person name="Li Y."/>
            <person name="Cui Y."/>
            <person name="Guo X."/>
            <person name="Zheng S."/>
            <person name="Wang B."/>
            <person name="Yu K."/>
            <person name="Liang Q."/>
            <person name="Yang W."/>
            <person name="Lou X."/>
            <person name="Chen J."/>
            <person name="Feng M."/>
            <person name="Jian J."/>
            <person name="Zhang X."/>
            <person name="Luo G."/>
            <person name="Jiang Y."/>
            <person name="Liu J."/>
            <person name="Wang Z."/>
            <person name="Sha Y."/>
            <person name="Zhang B."/>
            <person name="Wu H."/>
            <person name="Tang D."/>
            <person name="Shen Q."/>
            <person name="Xue P."/>
            <person name="Zou S."/>
            <person name="Wang X."/>
            <person name="Liu X."/>
            <person name="Wang F."/>
            <person name="Yang Y."/>
            <person name="An X."/>
            <person name="Dong Z."/>
            <person name="Zhang K."/>
            <person name="Zhang X."/>
            <person name="Luo M.C."/>
            <person name="Dvorak J."/>
            <person name="Tong Y."/>
            <person name="Wang J."/>
            <person name="Yang H."/>
            <person name="Li Z."/>
            <person name="Wang D."/>
            <person name="Zhang A."/>
            <person name="Wang J."/>
        </authorList>
    </citation>
    <scope>NUCLEOTIDE SEQUENCE</scope>
    <source>
        <strain evidence="3">cv. G1812</strain>
    </source>
</reference>
<reference evidence="2" key="2">
    <citation type="submission" date="2018-03" db="EMBL/GenBank/DDBJ databases">
        <title>The Triticum urartu genome reveals the dynamic nature of wheat genome evolution.</title>
        <authorList>
            <person name="Ling H."/>
            <person name="Ma B."/>
            <person name="Shi X."/>
            <person name="Liu H."/>
            <person name="Dong L."/>
            <person name="Sun H."/>
            <person name="Cao Y."/>
            <person name="Gao Q."/>
            <person name="Zheng S."/>
            <person name="Li Y."/>
            <person name="Yu Y."/>
            <person name="Du H."/>
            <person name="Qi M."/>
            <person name="Li Y."/>
            <person name="Yu H."/>
            <person name="Cui Y."/>
            <person name="Wang N."/>
            <person name="Chen C."/>
            <person name="Wu H."/>
            <person name="Zhao Y."/>
            <person name="Zhang J."/>
            <person name="Li Y."/>
            <person name="Zhou W."/>
            <person name="Zhang B."/>
            <person name="Hu W."/>
            <person name="Eijk M."/>
            <person name="Tang J."/>
            <person name="Witsenboer H."/>
            <person name="Zhao S."/>
            <person name="Li Z."/>
            <person name="Zhang A."/>
            <person name="Wang D."/>
            <person name="Liang C."/>
        </authorList>
    </citation>
    <scope>NUCLEOTIDE SEQUENCE [LARGE SCALE GENOMIC DNA]</scope>
    <source>
        <strain evidence="2">cv. G1812</strain>
    </source>
</reference>
<name>A0A8R7QAZ9_TRIUA</name>
<feature type="region of interest" description="Disordered" evidence="1">
    <location>
        <begin position="1"/>
        <end position="20"/>
    </location>
</feature>
<reference evidence="2" key="3">
    <citation type="submission" date="2022-06" db="UniProtKB">
        <authorList>
            <consortium name="EnsemblPlants"/>
        </authorList>
    </citation>
    <scope>IDENTIFICATION</scope>
</reference>
<dbReference type="EnsemblPlants" id="TuG1812G0500000479.01.T01">
    <property type="protein sequence ID" value="TuG1812G0500000479.01.T01"/>
    <property type="gene ID" value="TuG1812G0500000479.01"/>
</dbReference>
<organism evidence="2 3">
    <name type="scientific">Triticum urartu</name>
    <name type="common">Red wild einkorn</name>
    <name type="synonym">Crithodium urartu</name>
    <dbReference type="NCBI Taxonomy" id="4572"/>
    <lineage>
        <taxon>Eukaryota</taxon>
        <taxon>Viridiplantae</taxon>
        <taxon>Streptophyta</taxon>
        <taxon>Embryophyta</taxon>
        <taxon>Tracheophyta</taxon>
        <taxon>Spermatophyta</taxon>
        <taxon>Magnoliopsida</taxon>
        <taxon>Liliopsida</taxon>
        <taxon>Poales</taxon>
        <taxon>Poaceae</taxon>
        <taxon>BOP clade</taxon>
        <taxon>Pooideae</taxon>
        <taxon>Triticodae</taxon>
        <taxon>Triticeae</taxon>
        <taxon>Triticinae</taxon>
        <taxon>Triticum</taxon>
    </lineage>
</organism>
<dbReference type="AlphaFoldDB" id="A0A8R7QAZ9"/>
<dbReference type="Proteomes" id="UP000015106">
    <property type="component" value="Chromosome 5"/>
</dbReference>
<evidence type="ECO:0000256" key="1">
    <source>
        <dbReference type="SAM" id="MobiDB-lite"/>
    </source>
</evidence>